<dbReference type="GO" id="GO:0016787">
    <property type="term" value="F:hydrolase activity"/>
    <property type="evidence" value="ECO:0007669"/>
    <property type="project" value="UniProtKB-KW"/>
</dbReference>
<dbReference type="Proteomes" id="UP000663929">
    <property type="component" value="Chromosome"/>
</dbReference>
<dbReference type="RefSeq" id="WP_237383942.1">
    <property type="nucleotide sequence ID" value="NZ_CP071793.1"/>
</dbReference>
<dbReference type="AlphaFoldDB" id="A0A8A4TXA6"/>
<dbReference type="PANTHER" id="PTHR43693:SF1">
    <property type="entry name" value="PROTEIN PHOSPHATASE CHEZ"/>
    <property type="match status" value="1"/>
</dbReference>
<keyword evidence="1" id="KW-0145">Chemotaxis</keyword>
<protein>
    <recommendedName>
        <fullName evidence="5">Chemotaxis protein CheC</fullName>
    </recommendedName>
</protein>
<proteinExistence type="predicted"/>
<evidence type="ECO:0008006" key="5">
    <source>
        <dbReference type="Google" id="ProtNLM"/>
    </source>
</evidence>
<dbReference type="GO" id="GO:0006935">
    <property type="term" value="P:chemotaxis"/>
    <property type="evidence" value="ECO:0007669"/>
    <property type="project" value="UniProtKB-KW"/>
</dbReference>
<dbReference type="EMBL" id="CP071793">
    <property type="protein sequence ID" value="QTD53841.1"/>
    <property type="molecule type" value="Genomic_DNA"/>
</dbReference>
<dbReference type="CDD" id="cd17910">
    <property type="entry name" value="CheC_ClassII"/>
    <property type="match status" value="1"/>
</dbReference>
<dbReference type="InterPro" id="IPR028976">
    <property type="entry name" value="CheC-like_sf"/>
</dbReference>
<dbReference type="InterPro" id="IPR050992">
    <property type="entry name" value="CheZ_family_phosphatases"/>
</dbReference>
<keyword evidence="4" id="KW-1185">Reference proteome</keyword>
<organism evidence="3 4">
    <name type="scientific">Sulfidibacter corallicola</name>
    <dbReference type="NCBI Taxonomy" id="2818388"/>
    <lineage>
        <taxon>Bacteria</taxon>
        <taxon>Pseudomonadati</taxon>
        <taxon>Acidobacteriota</taxon>
        <taxon>Holophagae</taxon>
        <taxon>Acanthopleuribacterales</taxon>
        <taxon>Acanthopleuribacteraceae</taxon>
        <taxon>Sulfidibacter</taxon>
    </lineage>
</organism>
<dbReference type="Gene3D" id="3.40.1550.10">
    <property type="entry name" value="CheC-like"/>
    <property type="match status" value="1"/>
</dbReference>
<evidence type="ECO:0000313" key="3">
    <source>
        <dbReference type="EMBL" id="QTD53841.1"/>
    </source>
</evidence>
<name>A0A8A4TXA6_SULCO</name>
<evidence type="ECO:0000313" key="4">
    <source>
        <dbReference type="Proteomes" id="UP000663929"/>
    </source>
</evidence>
<dbReference type="KEGG" id="scor:J3U87_15435"/>
<dbReference type="PANTHER" id="PTHR43693">
    <property type="entry name" value="PROTEIN PHOSPHATASE CHEZ"/>
    <property type="match status" value="1"/>
</dbReference>
<dbReference type="SUPFAM" id="SSF103039">
    <property type="entry name" value="CheC-like"/>
    <property type="match status" value="1"/>
</dbReference>
<accession>A0A8A4TXA6</accession>
<keyword evidence="2" id="KW-0378">Hydrolase</keyword>
<sequence length="207" mass="22967">MNLSDIHVDLLKETFNVGVGQAATALSEIAGGEEIVLSVPQIHLLTISELSEQVRTVSGEKLCSVVEEFQGPFQGRAMMLYSERESLELVKLMLGETFPVEQMSEMEGEALCEVGNIVLNACLSAMADMLGFEIATEIPSLMIGHPNEVLMGDEGEAMKDKRVLYLKMDFSMQRFQLQGHIGFFLDFESITQLVACLDEYLNSMLEM</sequence>
<reference evidence="3" key="1">
    <citation type="submission" date="2021-03" db="EMBL/GenBank/DDBJ databases">
        <title>Acanthopleuribacteraceae sp. M133.</title>
        <authorList>
            <person name="Wang G."/>
        </authorList>
    </citation>
    <scope>NUCLEOTIDE SEQUENCE</scope>
    <source>
        <strain evidence="3">M133</strain>
    </source>
</reference>
<evidence type="ECO:0000256" key="2">
    <source>
        <dbReference type="ARBA" id="ARBA00022801"/>
    </source>
</evidence>
<evidence type="ECO:0000256" key="1">
    <source>
        <dbReference type="ARBA" id="ARBA00022500"/>
    </source>
</evidence>
<gene>
    <name evidence="3" type="ORF">J3U87_15435</name>
</gene>